<gene>
    <name evidence="1" type="ORF">DPMN_024200</name>
</gene>
<dbReference type="AlphaFoldDB" id="A0A9D4LPB8"/>
<reference evidence="1" key="2">
    <citation type="submission" date="2020-11" db="EMBL/GenBank/DDBJ databases">
        <authorList>
            <person name="McCartney M.A."/>
            <person name="Auch B."/>
            <person name="Kono T."/>
            <person name="Mallez S."/>
            <person name="Becker A."/>
            <person name="Gohl D.M."/>
            <person name="Silverstein K.A.T."/>
            <person name="Koren S."/>
            <person name="Bechman K.B."/>
            <person name="Herman A."/>
            <person name="Abrahante J.E."/>
            <person name="Garbe J."/>
        </authorList>
    </citation>
    <scope>NUCLEOTIDE SEQUENCE</scope>
    <source>
        <strain evidence="1">Duluth1</strain>
        <tissue evidence="1">Whole animal</tissue>
    </source>
</reference>
<comment type="caution">
    <text evidence="1">The sequence shown here is derived from an EMBL/GenBank/DDBJ whole genome shotgun (WGS) entry which is preliminary data.</text>
</comment>
<reference evidence="1" key="1">
    <citation type="journal article" date="2019" name="bioRxiv">
        <title>The Genome of the Zebra Mussel, Dreissena polymorpha: A Resource for Invasive Species Research.</title>
        <authorList>
            <person name="McCartney M.A."/>
            <person name="Auch B."/>
            <person name="Kono T."/>
            <person name="Mallez S."/>
            <person name="Zhang Y."/>
            <person name="Obille A."/>
            <person name="Becker A."/>
            <person name="Abrahante J.E."/>
            <person name="Garbe J."/>
            <person name="Badalamenti J.P."/>
            <person name="Herman A."/>
            <person name="Mangelson H."/>
            <person name="Liachko I."/>
            <person name="Sullivan S."/>
            <person name="Sone E.D."/>
            <person name="Koren S."/>
            <person name="Silverstein K.A.T."/>
            <person name="Beckman K.B."/>
            <person name="Gohl D.M."/>
        </authorList>
    </citation>
    <scope>NUCLEOTIDE SEQUENCE</scope>
    <source>
        <strain evidence="1">Duluth1</strain>
        <tissue evidence="1">Whole animal</tissue>
    </source>
</reference>
<sequence>MVSFYEWKTKRVEIKLSNGDTKFTSMTVKEIDTFSLKITCAEFDKELRNCRQQVTNIEHQHQAIRALKENMTKHDVLIHIDFSENLMCKYVSEVQSVHFGASQRQLSLHTGVSDATDWFRIRQSNSQSI</sequence>
<protein>
    <submittedName>
        <fullName evidence="1">Uncharacterized protein</fullName>
    </submittedName>
</protein>
<proteinExistence type="predicted"/>
<dbReference type="Proteomes" id="UP000828390">
    <property type="component" value="Unassembled WGS sequence"/>
</dbReference>
<evidence type="ECO:0000313" key="1">
    <source>
        <dbReference type="EMBL" id="KAH3861273.1"/>
    </source>
</evidence>
<evidence type="ECO:0000313" key="2">
    <source>
        <dbReference type="Proteomes" id="UP000828390"/>
    </source>
</evidence>
<keyword evidence="2" id="KW-1185">Reference proteome</keyword>
<dbReference type="EMBL" id="JAIWYP010000002">
    <property type="protein sequence ID" value="KAH3861273.1"/>
    <property type="molecule type" value="Genomic_DNA"/>
</dbReference>
<accession>A0A9D4LPB8</accession>
<name>A0A9D4LPB8_DREPO</name>
<organism evidence="1 2">
    <name type="scientific">Dreissena polymorpha</name>
    <name type="common">Zebra mussel</name>
    <name type="synonym">Mytilus polymorpha</name>
    <dbReference type="NCBI Taxonomy" id="45954"/>
    <lineage>
        <taxon>Eukaryota</taxon>
        <taxon>Metazoa</taxon>
        <taxon>Spiralia</taxon>
        <taxon>Lophotrochozoa</taxon>
        <taxon>Mollusca</taxon>
        <taxon>Bivalvia</taxon>
        <taxon>Autobranchia</taxon>
        <taxon>Heteroconchia</taxon>
        <taxon>Euheterodonta</taxon>
        <taxon>Imparidentia</taxon>
        <taxon>Neoheterodontei</taxon>
        <taxon>Myida</taxon>
        <taxon>Dreissenoidea</taxon>
        <taxon>Dreissenidae</taxon>
        <taxon>Dreissena</taxon>
    </lineage>
</organism>